<dbReference type="InterPro" id="IPR036880">
    <property type="entry name" value="Kunitz_BPTI_sf"/>
</dbReference>
<protein>
    <submittedName>
        <fullName evidence="4">BPTI/Kunitz inhibitor domain-containing protein</fullName>
    </submittedName>
</protein>
<dbReference type="InterPro" id="IPR028150">
    <property type="entry name" value="Lustrin_cystein"/>
</dbReference>
<dbReference type="InterPro" id="IPR053014">
    <property type="entry name" value="Cuticle_assoc_divergent"/>
</dbReference>
<sequence length="627" mass="70751">MCILPSDTLPIHHPLQSLIKCSQSSQCTDDRWFCNRKGRCECKLDYVQIGTQCWKKIPVGSQEECVFDKQCGMVWPTAKCIKRKCSCVPPQIPVSTYHGTVCTYPDSCPMGTQNSVLYHTQNCHLRGGCGENIQLTHFFDCITFGSSSSMCCPNKAYTCMQPKMPGNGPQRLMRYYYDAPSEQCRPFMFRGGNMVNTNIFQSKADCEIYCRSDCPIGLAEKGKSETILYCNKDDDCGSLYGCLKKDVADRGVCCPQPSWICSPDGGRDYTNEKPRIEEYDVGVAPKHVISVFYPVIRYYYSVSEHRCKAFMYQGEGGNFNQFESLEHCQQYCSPVSCGGNKALILEGKIVTCSTEEPCIEGFDCKYGLCCPRKAEFCLDNYEVFMEVDDEGNQRGRPLQCKHDADCPVPYVCQLTNRLSRTSLRGYCCRALEKTGLKKNEKYSTKPISTTEAAIVIENKGSSLSITGTPMTYKKVDQISTTTMTTSTPSPSPESSSETSVVVTTFSTTGYILNVTSKPLSLMSCPAGRHPLIDRFGRSIECEITEVSMQASATACGNSTEHQCAFVSLNATRGVCCQRLAYEHNRCPGGMRPLVDIDTRQVILHYYFLFFFYFFLFFFYFFYYYYFY</sequence>
<feature type="domain" description="BPTI/Kunitz inhibitor" evidence="2">
    <location>
        <begin position="159"/>
        <end position="210"/>
    </location>
</feature>
<evidence type="ECO:0000256" key="1">
    <source>
        <dbReference type="SAM" id="Phobius"/>
    </source>
</evidence>
<evidence type="ECO:0000259" key="2">
    <source>
        <dbReference type="PROSITE" id="PS50279"/>
    </source>
</evidence>
<feature type="domain" description="BPTI/Kunitz inhibitor" evidence="2">
    <location>
        <begin position="297"/>
        <end position="332"/>
    </location>
</feature>
<dbReference type="Gene3D" id="4.10.410.10">
    <property type="entry name" value="Pancreatic trypsin inhibitor Kunitz domain"/>
    <property type="match status" value="2"/>
</dbReference>
<dbReference type="Pfam" id="PF00014">
    <property type="entry name" value="Kunitz_BPTI"/>
    <property type="match status" value="2"/>
</dbReference>
<keyword evidence="3" id="KW-1185">Reference proteome</keyword>
<accession>A0A914DWG6</accession>
<keyword evidence="1" id="KW-0472">Membrane</keyword>
<dbReference type="SMART" id="SM00131">
    <property type="entry name" value="KU"/>
    <property type="match status" value="2"/>
</dbReference>
<proteinExistence type="predicted"/>
<name>A0A914DWG6_9BILA</name>
<dbReference type="SUPFAM" id="SSF57362">
    <property type="entry name" value="BPTI-like"/>
    <property type="match status" value="2"/>
</dbReference>
<dbReference type="InterPro" id="IPR002223">
    <property type="entry name" value="Kunitz_BPTI"/>
</dbReference>
<organism evidence="3 4">
    <name type="scientific">Acrobeloides nanus</name>
    <dbReference type="NCBI Taxonomy" id="290746"/>
    <lineage>
        <taxon>Eukaryota</taxon>
        <taxon>Metazoa</taxon>
        <taxon>Ecdysozoa</taxon>
        <taxon>Nematoda</taxon>
        <taxon>Chromadorea</taxon>
        <taxon>Rhabditida</taxon>
        <taxon>Tylenchina</taxon>
        <taxon>Cephalobomorpha</taxon>
        <taxon>Cephaloboidea</taxon>
        <taxon>Cephalobidae</taxon>
        <taxon>Acrobeloides</taxon>
    </lineage>
</organism>
<dbReference type="WBParaSite" id="ACRNAN_scaffold4030.g16370.t1">
    <property type="protein sequence ID" value="ACRNAN_scaffold4030.g16370.t1"/>
    <property type="gene ID" value="ACRNAN_scaffold4030.g16370"/>
</dbReference>
<evidence type="ECO:0000313" key="4">
    <source>
        <dbReference type="WBParaSite" id="ACRNAN_scaffold4030.g16370.t1"/>
    </source>
</evidence>
<reference evidence="4" key="1">
    <citation type="submission" date="2022-11" db="UniProtKB">
        <authorList>
            <consortium name="WormBaseParasite"/>
        </authorList>
    </citation>
    <scope>IDENTIFICATION</scope>
</reference>
<dbReference type="Proteomes" id="UP000887540">
    <property type="component" value="Unplaced"/>
</dbReference>
<dbReference type="AlphaFoldDB" id="A0A914DWG6"/>
<feature type="transmembrane region" description="Helical" evidence="1">
    <location>
        <begin position="603"/>
        <end position="625"/>
    </location>
</feature>
<dbReference type="Pfam" id="PF01683">
    <property type="entry name" value="EB"/>
    <property type="match status" value="1"/>
</dbReference>
<dbReference type="InterPro" id="IPR006149">
    <property type="entry name" value="EB_dom"/>
</dbReference>
<dbReference type="PANTHER" id="PTHR46339">
    <property type="entry name" value="PROTEIN CBG15282-RELATED"/>
    <property type="match status" value="1"/>
</dbReference>
<dbReference type="SMART" id="SM00289">
    <property type="entry name" value="WR1"/>
    <property type="match status" value="4"/>
</dbReference>
<dbReference type="PANTHER" id="PTHR46339:SF10">
    <property type="entry name" value="BPTI_KUNITZ INHIBITOR DOMAIN-CONTAINING PROTEIN"/>
    <property type="match status" value="1"/>
</dbReference>
<dbReference type="PROSITE" id="PS50279">
    <property type="entry name" value="BPTI_KUNITZ_2"/>
    <property type="match status" value="2"/>
</dbReference>
<dbReference type="CDD" id="cd22593">
    <property type="entry name" value="Kunitz_conkunitzin"/>
    <property type="match status" value="1"/>
</dbReference>
<keyword evidence="1" id="KW-1133">Transmembrane helix</keyword>
<evidence type="ECO:0000313" key="3">
    <source>
        <dbReference type="Proteomes" id="UP000887540"/>
    </source>
</evidence>
<dbReference type="Pfam" id="PF14625">
    <property type="entry name" value="Lustrin_cystein"/>
    <property type="match status" value="3"/>
</dbReference>
<dbReference type="GO" id="GO:0004867">
    <property type="term" value="F:serine-type endopeptidase inhibitor activity"/>
    <property type="evidence" value="ECO:0007669"/>
    <property type="project" value="InterPro"/>
</dbReference>
<keyword evidence="1" id="KW-0812">Transmembrane</keyword>
<dbReference type="InterPro" id="IPR006150">
    <property type="entry name" value="Cys_repeat_1"/>
</dbReference>